<dbReference type="InParanoid" id="A0A0C3ENQ0"/>
<dbReference type="AlphaFoldDB" id="A0A0C3ENQ0"/>
<name>A0A0C3ENQ0_PILCF</name>
<protein>
    <recommendedName>
        <fullName evidence="1">DUF6570 domain-containing protein</fullName>
    </recommendedName>
</protein>
<dbReference type="STRING" id="765440.A0A0C3ENQ0"/>
<evidence type="ECO:0000313" key="2">
    <source>
        <dbReference type="EMBL" id="KIM74210.1"/>
    </source>
</evidence>
<proteinExistence type="predicted"/>
<feature type="domain" description="DUF6570" evidence="1">
    <location>
        <begin position="1"/>
        <end position="122"/>
    </location>
</feature>
<feature type="non-terminal residue" evidence="2">
    <location>
        <position position="1"/>
    </location>
</feature>
<dbReference type="HOGENOM" id="CLU_090397_2_0_1"/>
<gene>
    <name evidence="2" type="ORF">PILCRDRAFT_56864</name>
</gene>
<reference evidence="2 3" key="1">
    <citation type="submission" date="2014-04" db="EMBL/GenBank/DDBJ databases">
        <authorList>
            <consortium name="DOE Joint Genome Institute"/>
            <person name="Kuo A."/>
            <person name="Tarkka M."/>
            <person name="Buscot F."/>
            <person name="Kohler A."/>
            <person name="Nagy L.G."/>
            <person name="Floudas D."/>
            <person name="Copeland A."/>
            <person name="Barry K.W."/>
            <person name="Cichocki N."/>
            <person name="Veneault-Fourrey C."/>
            <person name="LaButti K."/>
            <person name="Lindquist E.A."/>
            <person name="Lipzen A."/>
            <person name="Lundell T."/>
            <person name="Morin E."/>
            <person name="Murat C."/>
            <person name="Sun H."/>
            <person name="Tunlid A."/>
            <person name="Henrissat B."/>
            <person name="Grigoriev I.V."/>
            <person name="Hibbett D.S."/>
            <person name="Martin F."/>
            <person name="Nordberg H.P."/>
            <person name="Cantor M.N."/>
            <person name="Hua S.X."/>
        </authorList>
    </citation>
    <scope>NUCLEOTIDE SEQUENCE [LARGE SCALE GENOMIC DNA]</scope>
    <source>
        <strain evidence="2 3">F 1598</strain>
    </source>
</reference>
<evidence type="ECO:0000313" key="3">
    <source>
        <dbReference type="Proteomes" id="UP000054166"/>
    </source>
</evidence>
<dbReference type="InterPro" id="IPR046700">
    <property type="entry name" value="DUF6570"/>
</dbReference>
<dbReference type="Proteomes" id="UP000054166">
    <property type="component" value="Unassembled WGS sequence"/>
</dbReference>
<evidence type="ECO:0000259" key="1">
    <source>
        <dbReference type="Pfam" id="PF20209"/>
    </source>
</evidence>
<dbReference type="EMBL" id="KN833065">
    <property type="protein sequence ID" value="KIM74210.1"/>
    <property type="molecule type" value="Genomic_DNA"/>
</dbReference>
<accession>A0A0C3ENQ0</accession>
<feature type="non-terminal residue" evidence="2">
    <location>
        <position position="126"/>
    </location>
</feature>
<sequence>NGLWIGEIPDELQDLTYAEQLLIARVRHNRCIVKVSSGMSKMRANAISFSNPMPKIYNVLPPPVEEMDEVLAFIYTGPCKPTKADFKQTPLLVRRLKVSKALHWLKLNHVDYYDCEISARNLASYP</sequence>
<dbReference type="OrthoDB" id="3221862at2759"/>
<keyword evidence="3" id="KW-1185">Reference proteome</keyword>
<dbReference type="Pfam" id="PF20209">
    <property type="entry name" value="DUF6570"/>
    <property type="match status" value="1"/>
</dbReference>
<organism evidence="2 3">
    <name type="scientific">Piloderma croceum (strain F 1598)</name>
    <dbReference type="NCBI Taxonomy" id="765440"/>
    <lineage>
        <taxon>Eukaryota</taxon>
        <taxon>Fungi</taxon>
        <taxon>Dikarya</taxon>
        <taxon>Basidiomycota</taxon>
        <taxon>Agaricomycotina</taxon>
        <taxon>Agaricomycetes</taxon>
        <taxon>Agaricomycetidae</taxon>
        <taxon>Atheliales</taxon>
        <taxon>Atheliaceae</taxon>
        <taxon>Piloderma</taxon>
    </lineage>
</organism>
<reference evidence="3" key="2">
    <citation type="submission" date="2015-01" db="EMBL/GenBank/DDBJ databases">
        <title>Evolutionary Origins and Diversification of the Mycorrhizal Mutualists.</title>
        <authorList>
            <consortium name="DOE Joint Genome Institute"/>
            <consortium name="Mycorrhizal Genomics Consortium"/>
            <person name="Kohler A."/>
            <person name="Kuo A."/>
            <person name="Nagy L.G."/>
            <person name="Floudas D."/>
            <person name="Copeland A."/>
            <person name="Barry K.W."/>
            <person name="Cichocki N."/>
            <person name="Veneault-Fourrey C."/>
            <person name="LaButti K."/>
            <person name="Lindquist E.A."/>
            <person name="Lipzen A."/>
            <person name="Lundell T."/>
            <person name="Morin E."/>
            <person name="Murat C."/>
            <person name="Riley R."/>
            <person name="Ohm R."/>
            <person name="Sun H."/>
            <person name="Tunlid A."/>
            <person name="Henrissat B."/>
            <person name="Grigoriev I.V."/>
            <person name="Hibbett D.S."/>
            <person name="Martin F."/>
        </authorList>
    </citation>
    <scope>NUCLEOTIDE SEQUENCE [LARGE SCALE GENOMIC DNA]</scope>
    <source>
        <strain evidence="3">F 1598</strain>
    </source>
</reference>